<keyword evidence="4 8" id="KW-0812">Transmembrane</keyword>
<dbReference type="InterPro" id="IPR039859">
    <property type="entry name" value="PFA4/ZDH16/20/ERF2-like"/>
</dbReference>
<evidence type="ECO:0000256" key="5">
    <source>
        <dbReference type="ARBA" id="ARBA00022989"/>
    </source>
</evidence>
<comment type="catalytic activity">
    <reaction evidence="8">
        <text>L-cysteinyl-[protein] + hexadecanoyl-CoA = S-hexadecanoyl-L-cysteinyl-[protein] + CoA</text>
        <dbReference type="Rhea" id="RHEA:36683"/>
        <dbReference type="Rhea" id="RHEA-COMP:10131"/>
        <dbReference type="Rhea" id="RHEA-COMP:11032"/>
        <dbReference type="ChEBI" id="CHEBI:29950"/>
        <dbReference type="ChEBI" id="CHEBI:57287"/>
        <dbReference type="ChEBI" id="CHEBI:57379"/>
        <dbReference type="ChEBI" id="CHEBI:74151"/>
        <dbReference type="EC" id="2.3.1.225"/>
    </reaction>
</comment>
<dbReference type="Pfam" id="PF01529">
    <property type="entry name" value="DHHC"/>
    <property type="match status" value="1"/>
</dbReference>
<evidence type="ECO:0000256" key="6">
    <source>
        <dbReference type="ARBA" id="ARBA00023136"/>
    </source>
</evidence>
<name>A0AAX4PKQ6_9CHLO</name>
<proteinExistence type="inferred from homology"/>
<dbReference type="PANTHER" id="PTHR22883">
    <property type="entry name" value="ZINC FINGER DHHC DOMAIN CONTAINING PROTEIN"/>
    <property type="match status" value="1"/>
</dbReference>
<evidence type="ECO:0000256" key="4">
    <source>
        <dbReference type="ARBA" id="ARBA00022692"/>
    </source>
</evidence>
<sequence>MLVVVVAVLFGEHDRLVSTPFGMLHRFLLGGWYDLVVHASQKIMGKTCGAGLRAVEEEACGRPNPLLQFLYLGLVLGGFHVANVYVLPDLVAEDTGALALASVLPETANPFHPETASWALPSLVSIGLLLFCMASFGDPGVLTEANCAVKRKEYVGDGVVFPVDDKHCRTCALRRPARSKHCSVCGRCVLRFDHHCPWVNNCVGERNLMSFLAFLLVHFALCAFVCSITALHLGARFSATHSGAGYGGLSASARALVWLHFCFARHPIESVCVVMTGVLALMLGAFFAYHARLACLNLTTNEMFKWEQVERWEEEEQKNSGGGRGRRTWAGCASDAWDSATFRGRARRNMYDVGCAGNLAEIFLGRPKRRGRR</sequence>
<dbReference type="GO" id="GO:0016020">
    <property type="term" value="C:membrane"/>
    <property type="evidence" value="ECO:0007669"/>
    <property type="project" value="UniProtKB-SubCell"/>
</dbReference>
<keyword evidence="7 8" id="KW-0012">Acyltransferase</keyword>
<keyword evidence="11" id="KW-1185">Reference proteome</keyword>
<keyword evidence="3 8" id="KW-0808">Transferase</keyword>
<dbReference type="PROSITE" id="PS50216">
    <property type="entry name" value="DHHC"/>
    <property type="match status" value="1"/>
</dbReference>
<accession>A0AAX4PKQ6</accession>
<dbReference type="AlphaFoldDB" id="A0AAX4PKQ6"/>
<dbReference type="EMBL" id="CP151515">
    <property type="protein sequence ID" value="WZN66600.1"/>
    <property type="molecule type" value="Genomic_DNA"/>
</dbReference>
<dbReference type="GO" id="GO:0006612">
    <property type="term" value="P:protein targeting to membrane"/>
    <property type="evidence" value="ECO:0007669"/>
    <property type="project" value="TreeGrafter"/>
</dbReference>
<evidence type="ECO:0000259" key="9">
    <source>
        <dbReference type="Pfam" id="PF01529"/>
    </source>
</evidence>
<protein>
    <recommendedName>
        <fullName evidence="8">S-acyltransferase</fullName>
        <ecNumber evidence="8">2.3.1.225</ecNumber>
    </recommendedName>
    <alternativeName>
        <fullName evidence="8">Palmitoyltransferase</fullName>
    </alternativeName>
</protein>
<organism evidence="10 11">
    <name type="scientific">Chloropicon roscoffensis</name>
    <dbReference type="NCBI Taxonomy" id="1461544"/>
    <lineage>
        <taxon>Eukaryota</taxon>
        <taxon>Viridiplantae</taxon>
        <taxon>Chlorophyta</taxon>
        <taxon>Chloropicophyceae</taxon>
        <taxon>Chloropicales</taxon>
        <taxon>Chloropicaceae</taxon>
        <taxon>Chloropicon</taxon>
    </lineage>
</organism>
<evidence type="ECO:0000256" key="1">
    <source>
        <dbReference type="ARBA" id="ARBA00004141"/>
    </source>
</evidence>
<comment type="subcellular location">
    <subcellularLocation>
        <location evidence="1">Membrane</location>
        <topology evidence="1">Multi-pass membrane protein</topology>
    </subcellularLocation>
</comment>
<gene>
    <name evidence="10" type="ORF">HKI87_15g81670</name>
</gene>
<feature type="transmembrane region" description="Helical" evidence="8">
    <location>
        <begin position="211"/>
        <end position="233"/>
    </location>
</feature>
<evidence type="ECO:0000256" key="2">
    <source>
        <dbReference type="ARBA" id="ARBA00008574"/>
    </source>
</evidence>
<dbReference type="Proteomes" id="UP001472866">
    <property type="component" value="Chromosome 15"/>
</dbReference>
<dbReference type="GO" id="GO:0005794">
    <property type="term" value="C:Golgi apparatus"/>
    <property type="evidence" value="ECO:0007669"/>
    <property type="project" value="TreeGrafter"/>
</dbReference>
<comment type="domain">
    <text evidence="8">The DHHC domain is required for palmitoyltransferase activity.</text>
</comment>
<dbReference type="GO" id="GO:0019706">
    <property type="term" value="F:protein-cysteine S-palmitoyltransferase activity"/>
    <property type="evidence" value="ECO:0007669"/>
    <property type="project" value="UniProtKB-EC"/>
</dbReference>
<comment type="similarity">
    <text evidence="2 8">Belongs to the DHHC palmitoyltransferase family.</text>
</comment>
<evidence type="ECO:0000256" key="8">
    <source>
        <dbReference type="RuleBase" id="RU079119"/>
    </source>
</evidence>
<dbReference type="PANTHER" id="PTHR22883:SF286">
    <property type="entry name" value="PROTEIN S-ACYLTRANSFERASE 17-RELATED"/>
    <property type="match status" value="1"/>
</dbReference>
<evidence type="ECO:0000256" key="7">
    <source>
        <dbReference type="ARBA" id="ARBA00023315"/>
    </source>
</evidence>
<evidence type="ECO:0000313" key="11">
    <source>
        <dbReference type="Proteomes" id="UP001472866"/>
    </source>
</evidence>
<keyword evidence="5 8" id="KW-1133">Transmembrane helix</keyword>
<keyword evidence="6 8" id="KW-0472">Membrane</keyword>
<dbReference type="EC" id="2.3.1.225" evidence="8"/>
<feature type="transmembrane region" description="Helical" evidence="8">
    <location>
        <begin position="118"/>
        <end position="136"/>
    </location>
</feature>
<dbReference type="InterPro" id="IPR001594">
    <property type="entry name" value="Palmitoyltrfase_DHHC"/>
</dbReference>
<feature type="transmembrane region" description="Helical" evidence="8">
    <location>
        <begin position="69"/>
        <end position="87"/>
    </location>
</feature>
<dbReference type="GO" id="GO:0005783">
    <property type="term" value="C:endoplasmic reticulum"/>
    <property type="evidence" value="ECO:0007669"/>
    <property type="project" value="TreeGrafter"/>
</dbReference>
<evidence type="ECO:0000256" key="3">
    <source>
        <dbReference type="ARBA" id="ARBA00022679"/>
    </source>
</evidence>
<feature type="domain" description="Palmitoyltransferase DHHC" evidence="9">
    <location>
        <begin position="165"/>
        <end position="306"/>
    </location>
</feature>
<reference evidence="10 11" key="1">
    <citation type="submission" date="2024-03" db="EMBL/GenBank/DDBJ databases">
        <title>Complete genome sequence of the green alga Chloropicon roscoffensis RCC1871.</title>
        <authorList>
            <person name="Lemieux C."/>
            <person name="Pombert J.-F."/>
            <person name="Otis C."/>
            <person name="Turmel M."/>
        </authorList>
    </citation>
    <scope>NUCLEOTIDE SEQUENCE [LARGE SCALE GENOMIC DNA]</scope>
    <source>
        <strain evidence="10 11">RCC1871</strain>
    </source>
</reference>
<evidence type="ECO:0000313" key="10">
    <source>
        <dbReference type="EMBL" id="WZN66600.1"/>
    </source>
</evidence>
<feature type="transmembrane region" description="Helical" evidence="8">
    <location>
        <begin position="271"/>
        <end position="291"/>
    </location>
</feature>